<organism evidence="2 3">
    <name type="scientific">Rhizophagus irregularis</name>
    <dbReference type="NCBI Taxonomy" id="588596"/>
    <lineage>
        <taxon>Eukaryota</taxon>
        <taxon>Fungi</taxon>
        <taxon>Fungi incertae sedis</taxon>
        <taxon>Mucoromycota</taxon>
        <taxon>Glomeromycotina</taxon>
        <taxon>Glomeromycetes</taxon>
        <taxon>Glomerales</taxon>
        <taxon>Glomeraceae</taxon>
        <taxon>Rhizophagus</taxon>
    </lineage>
</organism>
<comment type="caution">
    <text evidence="2">The sequence shown here is derived from an EMBL/GenBank/DDBJ whole genome shotgun (WGS) entry which is preliminary data.</text>
</comment>
<keyword evidence="1" id="KW-1133">Transmembrane helix</keyword>
<protein>
    <submittedName>
        <fullName evidence="2">Uncharacterized protein</fullName>
    </submittedName>
</protein>
<feature type="transmembrane region" description="Helical" evidence="1">
    <location>
        <begin position="52"/>
        <end position="73"/>
    </location>
</feature>
<reference evidence="2 3" key="2">
    <citation type="submission" date="2017-10" db="EMBL/GenBank/DDBJ databases">
        <title>Genome analyses suggest a sexual origin of heterokaryosis in a supposedly ancient asexual fungus.</title>
        <authorList>
            <person name="Corradi N."/>
            <person name="Sedzielewska K."/>
            <person name="Noel J."/>
            <person name="Charron P."/>
            <person name="Farinelli L."/>
            <person name="Marton T."/>
            <person name="Kruger M."/>
            <person name="Pelin A."/>
            <person name="Brachmann A."/>
            <person name="Corradi N."/>
        </authorList>
    </citation>
    <scope>NUCLEOTIDE SEQUENCE [LARGE SCALE GENOMIC DNA]</scope>
    <source>
        <strain evidence="2 3">A1</strain>
    </source>
</reference>
<evidence type="ECO:0000313" key="2">
    <source>
        <dbReference type="EMBL" id="PKC71831.1"/>
    </source>
</evidence>
<dbReference type="VEuPathDB" id="FungiDB:RhiirA1_390269"/>
<proteinExistence type="predicted"/>
<dbReference type="Proteomes" id="UP000232688">
    <property type="component" value="Unassembled WGS sequence"/>
</dbReference>
<keyword evidence="1" id="KW-0812">Transmembrane</keyword>
<reference evidence="2 3" key="1">
    <citation type="submission" date="2017-10" db="EMBL/GenBank/DDBJ databases">
        <title>Extensive intraspecific genome diversity in a model arbuscular mycorrhizal fungus.</title>
        <authorList>
            <person name="Chen E.C.H."/>
            <person name="Morin E."/>
            <person name="Baudet D."/>
            <person name="Noel J."/>
            <person name="Ndikumana S."/>
            <person name="Charron P."/>
            <person name="St-Onge C."/>
            <person name="Giorgi J."/>
            <person name="Grigoriev I.V."/>
            <person name="Roux C."/>
            <person name="Martin F.M."/>
            <person name="Corradi N."/>
        </authorList>
    </citation>
    <scope>NUCLEOTIDE SEQUENCE [LARGE SCALE GENOMIC DNA]</scope>
    <source>
        <strain evidence="2 3">A1</strain>
    </source>
</reference>
<evidence type="ECO:0000256" key="1">
    <source>
        <dbReference type="SAM" id="Phobius"/>
    </source>
</evidence>
<name>A0A2N0S8G6_9GLOM</name>
<gene>
    <name evidence="2" type="ORF">RhiirA1_390269</name>
</gene>
<dbReference type="AlphaFoldDB" id="A0A2N0S8G6"/>
<accession>A0A2N0S8G6</accession>
<dbReference type="EMBL" id="LLXH01000149">
    <property type="protein sequence ID" value="PKC71831.1"/>
    <property type="molecule type" value="Genomic_DNA"/>
</dbReference>
<evidence type="ECO:0000313" key="3">
    <source>
        <dbReference type="Proteomes" id="UP000232688"/>
    </source>
</evidence>
<keyword evidence="1" id="KW-0472">Membrane</keyword>
<sequence length="110" mass="13002">MTKISQGSMRGDDMVIQVKKGYYLEFNKIFYSRFQRIVMPYGPKGKLVTPPFIRPIFIVTVWDAVVLFWKYIISQPLRKEFMKQVAFLEKMRSILMDKILEIGGPLVHLR</sequence>